<feature type="region of interest" description="Disordered" evidence="1">
    <location>
        <begin position="35"/>
        <end position="76"/>
    </location>
</feature>
<dbReference type="EMBL" id="SNRW01034748">
    <property type="protein sequence ID" value="KAA6355355.1"/>
    <property type="molecule type" value="Genomic_DNA"/>
</dbReference>
<dbReference type="Proteomes" id="UP000324800">
    <property type="component" value="Unassembled WGS sequence"/>
</dbReference>
<gene>
    <name evidence="2" type="ORF">EZS28_049118</name>
</gene>
<evidence type="ECO:0000313" key="2">
    <source>
        <dbReference type="EMBL" id="KAA6355355.1"/>
    </source>
</evidence>
<name>A0A5J4TCY7_9EUKA</name>
<feature type="non-terminal residue" evidence="2">
    <location>
        <position position="1"/>
    </location>
</feature>
<organism evidence="2 3">
    <name type="scientific">Streblomastix strix</name>
    <dbReference type="NCBI Taxonomy" id="222440"/>
    <lineage>
        <taxon>Eukaryota</taxon>
        <taxon>Metamonada</taxon>
        <taxon>Preaxostyla</taxon>
        <taxon>Oxymonadida</taxon>
        <taxon>Streblomastigidae</taxon>
        <taxon>Streblomastix</taxon>
    </lineage>
</organism>
<evidence type="ECO:0000256" key="1">
    <source>
        <dbReference type="SAM" id="MobiDB-lite"/>
    </source>
</evidence>
<comment type="caution">
    <text evidence="2">The sequence shown here is derived from an EMBL/GenBank/DDBJ whole genome shotgun (WGS) entry which is preliminary data.</text>
</comment>
<protein>
    <submittedName>
        <fullName evidence="2">Uncharacterized protein</fullName>
    </submittedName>
</protein>
<proteinExistence type="predicted"/>
<evidence type="ECO:0000313" key="3">
    <source>
        <dbReference type="Proteomes" id="UP000324800"/>
    </source>
</evidence>
<dbReference type="AlphaFoldDB" id="A0A5J4TCY7"/>
<accession>A0A5J4TCY7</accession>
<feature type="compositionally biased region" description="Polar residues" evidence="1">
    <location>
        <begin position="40"/>
        <end position="54"/>
    </location>
</feature>
<sequence>LKVQSDNAKTAINPYQITPVVDWEELRFKPSVEREIAAKQQDQAKTPKTSNPFTSFHDFSLGSPLRKPEPTPGQSLMIKDQPFLVTSNQCI</sequence>
<reference evidence="2 3" key="1">
    <citation type="submission" date="2019-03" db="EMBL/GenBank/DDBJ databases">
        <title>Single cell metagenomics reveals metabolic interactions within the superorganism composed of flagellate Streblomastix strix and complex community of Bacteroidetes bacteria on its surface.</title>
        <authorList>
            <person name="Treitli S.C."/>
            <person name="Kolisko M."/>
            <person name="Husnik F."/>
            <person name="Keeling P."/>
            <person name="Hampl V."/>
        </authorList>
    </citation>
    <scope>NUCLEOTIDE SEQUENCE [LARGE SCALE GENOMIC DNA]</scope>
    <source>
        <strain evidence="2">ST1C</strain>
    </source>
</reference>